<feature type="compositionally biased region" description="Basic and acidic residues" evidence="1">
    <location>
        <begin position="26"/>
        <end position="48"/>
    </location>
</feature>
<evidence type="ECO:0000313" key="2">
    <source>
        <dbReference type="EMBL" id="GMT29011.1"/>
    </source>
</evidence>
<feature type="compositionally biased region" description="Basic and acidic residues" evidence="1">
    <location>
        <begin position="76"/>
        <end position="86"/>
    </location>
</feature>
<feature type="compositionally biased region" description="Basic and acidic residues" evidence="1">
    <location>
        <begin position="115"/>
        <end position="129"/>
    </location>
</feature>
<organism evidence="2 3">
    <name type="scientific">Pristionchus fissidentatus</name>
    <dbReference type="NCBI Taxonomy" id="1538716"/>
    <lineage>
        <taxon>Eukaryota</taxon>
        <taxon>Metazoa</taxon>
        <taxon>Ecdysozoa</taxon>
        <taxon>Nematoda</taxon>
        <taxon>Chromadorea</taxon>
        <taxon>Rhabditida</taxon>
        <taxon>Rhabditina</taxon>
        <taxon>Diplogasteromorpha</taxon>
        <taxon>Diplogasteroidea</taxon>
        <taxon>Neodiplogasteridae</taxon>
        <taxon>Pristionchus</taxon>
    </lineage>
</organism>
<name>A0AAV5W9U4_9BILA</name>
<feature type="compositionally biased region" description="Basic and acidic residues" evidence="1">
    <location>
        <begin position="138"/>
        <end position="155"/>
    </location>
</feature>
<dbReference type="EMBL" id="BTSY01000005">
    <property type="protein sequence ID" value="GMT29011.1"/>
    <property type="molecule type" value="Genomic_DNA"/>
</dbReference>
<feature type="compositionally biased region" description="Polar residues" evidence="1">
    <location>
        <begin position="87"/>
        <end position="96"/>
    </location>
</feature>
<proteinExistence type="predicted"/>
<dbReference type="Proteomes" id="UP001432322">
    <property type="component" value="Unassembled WGS sequence"/>
</dbReference>
<feature type="region of interest" description="Disordered" evidence="1">
    <location>
        <begin position="1"/>
        <end position="198"/>
    </location>
</feature>
<feature type="compositionally biased region" description="Low complexity" evidence="1">
    <location>
        <begin position="49"/>
        <end position="58"/>
    </location>
</feature>
<comment type="caution">
    <text evidence="2">The sequence shown here is derived from an EMBL/GenBank/DDBJ whole genome shotgun (WGS) entry which is preliminary data.</text>
</comment>
<accession>A0AAV5W9U4</accession>
<evidence type="ECO:0000313" key="3">
    <source>
        <dbReference type="Proteomes" id="UP001432322"/>
    </source>
</evidence>
<dbReference type="AlphaFoldDB" id="A0AAV5W9U4"/>
<gene>
    <name evidence="2" type="ORF">PFISCL1PPCAC_20308</name>
</gene>
<evidence type="ECO:0000256" key="1">
    <source>
        <dbReference type="SAM" id="MobiDB-lite"/>
    </source>
</evidence>
<sequence>RLSAPLECSSAGKRADGAAPIPATAEKSEEIPGQVEDGREETTGRREATGSTSSTAREGPPPLIPPSTTVTSDEQVGERARIDRRTGVTQSRTSRVVYSPLISKSKFRGVKRGARGGDREEGEKEEKVTTYRKRPGLKKGERRREGKEEEKEGIHHRSNLKRTNGAEMEEGSNGTETPGEDPRESPPHSNSTANCNLL</sequence>
<feature type="compositionally biased region" description="Basic residues" evidence="1">
    <location>
        <begin position="105"/>
        <end position="114"/>
    </location>
</feature>
<reference evidence="2" key="1">
    <citation type="submission" date="2023-10" db="EMBL/GenBank/DDBJ databases">
        <title>Genome assembly of Pristionchus species.</title>
        <authorList>
            <person name="Yoshida K."/>
            <person name="Sommer R.J."/>
        </authorList>
    </citation>
    <scope>NUCLEOTIDE SEQUENCE</scope>
    <source>
        <strain evidence="2">RS5133</strain>
    </source>
</reference>
<keyword evidence="3" id="KW-1185">Reference proteome</keyword>
<feature type="non-terminal residue" evidence="2">
    <location>
        <position position="198"/>
    </location>
</feature>
<feature type="compositionally biased region" description="Polar residues" evidence="1">
    <location>
        <begin position="187"/>
        <end position="198"/>
    </location>
</feature>
<feature type="non-terminal residue" evidence="2">
    <location>
        <position position="1"/>
    </location>
</feature>
<protein>
    <submittedName>
        <fullName evidence="2">Uncharacterized protein</fullName>
    </submittedName>
</protein>